<evidence type="ECO:0000313" key="2">
    <source>
        <dbReference type="Proteomes" id="UP001318321"/>
    </source>
</evidence>
<reference evidence="1 2" key="1">
    <citation type="submission" date="2020-03" db="EMBL/GenBank/DDBJ databases">
        <title>Identification of Halomonas strains.</title>
        <authorList>
            <person name="Xiao Z."/>
            <person name="Dong F."/>
            <person name="Wang Z."/>
            <person name="Zhao J.-Y."/>
        </authorList>
    </citation>
    <scope>NUCLEOTIDE SEQUENCE [LARGE SCALE GENOMIC DNA]</scope>
    <source>
        <strain evidence="1 2">DX6</strain>
    </source>
</reference>
<dbReference type="PANTHER" id="PTHR30565">
    <property type="entry name" value="PROTEIN YCIF"/>
    <property type="match status" value="1"/>
</dbReference>
<dbReference type="InterPro" id="IPR047114">
    <property type="entry name" value="YciF"/>
</dbReference>
<dbReference type="Proteomes" id="UP001318321">
    <property type="component" value="Unassembled WGS sequence"/>
</dbReference>
<dbReference type="RefSeq" id="WP_167115020.1">
    <property type="nucleotide sequence ID" value="NZ_JAAQTO010000031.1"/>
</dbReference>
<dbReference type="InterPro" id="IPR009078">
    <property type="entry name" value="Ferritin-like_SF"/>
</dbReference>
<dbReference type="CDD" id="cd07909">
    <property type="entry name" value="YciF"/>
    <property type="match status" value="1"/>
</dbReference>
<dbReference type="InterPro" id="IPR010287">
    <property type="entry name" value="DUF892_YciF-like"/>
</dbReference>
<sequence>MKIDSPQELFARMLSETNSAEKQITRALPKMARAADDPKLVEAFQHHLEETQGQLERIEQAADSIPDIRLKRIKSQAMESLIQEGEELIDATEKGPLRDAGLIAAAQKVEHFEIASYGTLCELAEQLGHTKAKEILAETLKEEKATDDKLSKMAKQDINRKAS</sequence>
<protein>
    <submittedName>
        <fullName evidence="1">Ferritin-like domain-containing protein</fullName>
    </submittedName>
</protein>
<accession>A0ABX0PUL1</accession>
<organism evidence="1 2">
    <name type="scientific">Billgrantia bachuensis</name>
    <dbReference type="NCBI Taxonomy" id="2717286"/>
    <lineage>
        <taxon>Bacteria</taxon>
        <taxon>Pseudomonadati</taxon>
        <taxon>Pseudomonadota</taxon>
        <taxon>Gammaproteobacteria</taxon>
        <taxon>Oceanospirillales</taxon>
        <taxon>Halomonadaceae</taxon>
        <taxon>Billgrantia</taxon>
    </lineage>
</organism>
<dbReference type="SUPFAM" id="SSF47240">
    <property type="entry name" value="Ferritin-like"/>
    <property type="match status" value="1"/>
</dbReference>
<dbReference type="Pfam" id="PF05974">
    <property type="entry name" value="DUF892"/>
    <property type="match status" value="1"/>
</dbReference>
<evidence type="ECO:0000313" key="1">
    <source>
        <dbReference type="EMBL" id="NIC06211.1"/>
    </source>
</evidence>
<gene>
    <name evidence="1" type="ORF">HBJ55_12300</name>
</gene>
<name>A0ABX0PUL1_9GAMM</name>
<dbReference type="InterPro" id="IPR012347">
    <property type="entry name" value="Ferritin-like"/>
</dbReference>
<keyword evidence="2" id="KW-1185">Reference proteome</keyword>
<proteinExistence type="predicted"/>
<dbReference type="Gene3D" id="1.20.1260.10">
    <property type="match status" value="1"/>
</dbReference>
<dbReference type="EMBL" id="JAAQTO010000031">
    <property type="protein sequence ID" value="NIC06211.1"/>
    <property type="molecule type" value="Genomic_DNA"/>
</dbReference>
<dbReference type="PANTHER" id="PTHR30565:SF9">
    <property type="entry name" value="PROTEIN YCIF"/>
    <property type="match status" value="1"/>
</dbReference>
<comment type="caution">
    <text evidence="1">The sequence shown here is derived from an EMBL/GenBank/DDBJ whole genome shotgun (WGS) entry which is preliminary data.</text>
</comment>